<dbReference type="Gene3D" id="3.40.50.300">
    <property type="entry name" value="P-loop containing nucleotide triphosphate hydrolases"/>
    <property type="match status" value="1"/>
</dbReference>
<feature type="compositionally biased region" description="Acidic residues" evidence="5">
    <location>
        <begin position="581"/>
        <end position="595"/>
    </location>
</feature>
<dbReference type="InterPro" id="IPR043358">
    <property type="entry name" value="GNL1-like"/>
</dbReference>
<sequence length="632" mass="71047">MPRKKPTSTRQKKEERLLKRASKRAERAGDIDAPPPPRLRKPRKRKPGYAPPSASAESSRKLQSSFIKPSAQFLEETRQVASTLPLPRPIPAEAAILTESNADDDSDPLICPRRPKWRYDMTKAYIEANEEGIFKQWVNQTDAALEKWRLADRKQDQDENDEGKETPSVNRSPTSFERNLEVWRQLWRVTEISSIILVLVDTRCPLLHFPPSLASHLSTHKVILVLTKVDITGPIRAAAWSDYFRATFPGLRVVQVQSFVSKEEGHYHQGRTRYESQMPQVFRETLINAIRSIHAELLEPPENLKANPERLSSWKPPVKRDINWSVPAASVVQGPRGREEEEDQPSFLTIGLVGQPNVGKSSLLNALFGESKVRASKTPGKTKHFQTLFLTPEIRLVDCPGLVMPNYVPMEMQVLSGVLPISRVSAIPACIHYASQLLPLETIFDLKHPRTEEPPAADNRTWREGMKRAEKAPVFWTAMDILVAFANKKGWFTAKAGRPDFSRAGNAILRALAEGQVPWGFLPPGTAIEGTSDLLELGCGIWIRRDNWSDDVSEEDSDSSEDEDSNEEESSEAGASVDNTETLEEESLKLDEEDVDYGYVPIAASRFAALQIEDEDEDEDEGYSDYSDGDDE</sequence>
<dbReference type="Proteomes" id="UP000799118">
    <property type="component" value="Unassembled WGS sequence"/>
</dbReference>
<name>A0A6A4HLK5_9AGAR</name>
<dbReference type="EMBL" id="ML769482">
    <property type="protein sequence ID" value="KAE9398461.1"/>
    <property type="molecule type" value="Genomic_DNA"/>
</dbReference>
<feature type="compositionally biased region" description="Polar residues" evidence="5">
    <location>
        <begin position="55"/>
        <end position="67"/>
    </location>
</feature>
<keyword evidence="2" id="KW-0342">GTP-binding</keyword>
<feature type="compositionally biased region" description="Acidic residues" evidence="5">
    <location>
        <begin position="612"/>
        <end position="632"/>
    </location>
</feature>
<keyword evidence="1" id="KW-0547">Nucleotide-binding</keyword>
<protein>
    <recommendedName>
        <fullName evidence="4">Guanine nucleotide-binding protein-like 1</fullName>
    </recommendedName>
</protein>
<gene>
    <name evidence="7" type="ORF">BT96DRAFT_920799</name>
</gene>
<feature type="compositionally biased region" description="Basic residues" evidence="5">
    <location>
        <begin position="38"/>
        <end position="47"/>
    </location>
</feature>
<evidence type="ECO:0000256" key="2">
    <source>
        <dbReference type="ARBA" id="ARBA00023134"/>
    </source>
</evidence>
<proteinExistence type="predicted"/>
<evidence type="ECO:0000256" key="3">
    <source>
        <dbReference type="ARBA" id="ARBA00037770"/>
    </source>
</evidence>
<keyword evidence="7" id="KW-0378">Hydrolase</keyword>
<dbReference type="GO" id="GO:0003924">
    <property type="term" value="F:GTPase activity"/>
    <property type="evidence" value="ECO:0007669"/>
    <property type="project" value="InterPro"/>
</dbReference>
<dbReference type="GO" id="GO:0005525">
    <property type="term" value="F:GTP binding"/>
    <property type="evidence" value="ECO:0007669"/>
    <property type="project" value="UniProtKB-KW"/>
</dbReference>
<dbReference type="OrthoDB" id="61815at2759"/>
<feature type="region of interest" description="Disordered" evidence="5">
    <location>
        <begin position="1"/>
        <end position="70"/>
    </location>
</feature>
<evidence type="ECO:0000259" key="6">
    <source>
        <dbReference type="Pfam" id="PF01926"/>
    </source>
</evidence>
<reference evidence="7" key="1">
    <citation type="journal article" date="2019" name="Environ. Microbiol.">
        <title>Fungal ecological strategies reflected in gene transcription - a case study of two litter decomposers.</title>
        <authorList>
            <person name="Barbi F."/>
            <person name="Kohler A."/>
            <person name="Barry K."/>
            <person name="Baskaran P."/>
            <person name="Daum C."/>
            <person name="Fauchery L."/>
            <person name="Ihrmark K."/>
            <person name="Kuo A."/>
            <person name="LaButti K."/>
            <person name="Lipzen A."/>
            <person name="Morin E."/>
            <person name="Grigoriev I.V."/>
            <person name="Henrissat B."/>
            <person name="Lindahl B."/>
            <person name="Martin F."/>
        </authorList>
    </citation>
    <scope>NUCLEOTIDE SEQUENCE</scope>
    <source>
        <strain evidence="7">JB14</strain>
    </source>
</reference>
<feature type="domain" description="G" evidence="6">
    <location>
        <begin position="349"/>
        <end position="404"/>
    </location>
</feature>
<evidence type="ECO:0000313" key="7">
    <source>
        <dbReference type="EMBL" id="KAE9398461.1"/>
    </source>
</evidence>
<accession>A0A6A4HLK5</accession>
<feature type="region of interest" description="Disordered" evidence="5">
    <location>
        <begin position="550"/>
        <end position="595"/>
    </location>
</feature>
<feature type="compositionally biased region" description="Basic and acidic residues" evidence="5">
    <location>
        <begin position="11"/>
        <end position="30"/>
    </location>
</feature>
<dbReference type="InterPro" id="IPR027417">
    <property type="entry name" value="P-loop_NTPase"/>
</dbReference>
<dbReference type="Pfam" id="PF01926">
    <property type="entry name" value="MMR_HSR1"/>
    <property type="match status" value="1"/>
</dbReference>
<feature type="compositionally biased region" description="Acidic residues" evidence="5">
    <location>
        <begin position="550"/>
        <end position="571"/>
    </location>
</feature>
<dbReference type="PANTHER" id="PTHR45709:SF3">
    <property type="entry name" value="GUANINE NUCLEOTIDE-BINDING PROTEIN-LIKE 1"/>
    <property type="match status" value="1"/>
</dbReference>
<evidence type="ECO:0000313" key="8">
    <source>
        <dbReference type="Proteomes" id="UP000799118"/>
    </source>
</evidence>
<evidence type="ECO:0000256" key="5">
    <source>
        <dbReference type="SAM" id="MobiDB-lite"/>
    </source>
</evidence>
<keyword evidence="8" id="KW-1185">Reference proteome</keyword>
<organism evidence="7 8">
    <name type="scientific">Gymnopus androsaceus JB14</name>
    <dbReference type="NCBI Taxonomy" id="1447944"/>
    <lineage>
        <taxon>Eukaryota</taxon>
        <taxon>Fungi</taxon>
        <taxon>Dikarya</taxon>
        <taxon>Basidiomycota</taxon>
        <taxon>Agaricomycotina</taxon>
        <taxon>Agaricomycetes</taxon>
        <taxon>Agaricomycetidae</taxon>
        <taxon>Agaricales</taxon>
        <taxon>Marasmiineae</taxon>
        <taxon>Omphalotaceae</taxon>
        <taxon>Gymnopus</taxon>
    </lineage>
</organism>
<dbReference type="InterPro" id="IPR006073">
    <property type="entry name" value="GTP-bd"/>
</dbReference>
<comment type="function">
    <text evidence="3">Possible regulatory or functional link with the histocompatibility cluster.</text>
</comment>
<dbReference type="AlphaFoldDB" id="A0A6A4HLK5"/>
<dbReference type="PANTHER" id="PTHR45709">
    <property type="entry name" value="LARGE SUBUNIT GTPASE 1 HOMOLOG-RELATED"/>
    <property type="match status" value="1"/>
</dbReference>
<evidence type="ECO:0000256" key="1">
    <source>
        <dbReference type="ARBA" id="ARBA00022741"/>
    </source>
</evidence>
<dbReference type="SUPFAM" id="SSF52540">
    <property type="entry name" value="P-loop containing nucleoside triphosphate hydrolases"/>
    <property type="match status" value="1"/>
</dbReference>
<feature type="region of interest" description="Disordered" evidence="5">
    <location>
        <begin position="609"/>
        <end position="632"/>
    </location>
</feature>
<evidence type="ECO:0000256" key="4">
    <source>
        <dbReference type="ARBA" id="ARBA00039902"/>
    </source>
</evidence>
<feature type="region of interest" description="Disordered" evidence="5">
    <location>
        <begin position="152"/>
        <end position="173"/>
    </location>
</feature>